<proteinExistence type="predicted"/>
<dbReference type="EMBL" id="JAGMVJ010000001">
    <property type="protein sequence ID" value="KAH7094653.1"/>
    <property type="molecule type" value="Genomic_DNA"/>
</dbReference>
<organism evidence="1 2">
    <name type="scientific">Paraphoma chrysanthemicola</name>
    <dbReference type="NCBI Taxonomy" id="798071"/>
    <lineage>
        <taxon>Eukaryota</taxon>
        <taxon>Fungi</taxon>
        <taxon>Dikarya</taxon>
        <taxon>Ascomycota</taxon>
        <taxon>Pezizomycotina</taxon>
        <taxon>Dothideomycetes</taxon>
        <taxon>Pleosporomycetidae</taxon>
        <taxon>Pleosporales</taxon>
        <taxon>Pleosporineae</taxon>
        <taxon>Phaeosphaeriaceae</taxon>
        <taxon>Paraphoma</taxon>
    </lineage>
</organism>
<keyword evidence="2" id="KW-1185">Reference proteome</keyword>
<gene>
    <name evidence="1" type="ORF">FB567DRAFT_8870</name>
</gene>
<protein>
    <submittedName>
        <fullName evidence="1">Uncharacterized protein</fullName>
    </submittedName>
</protein>
<evidence type="ECO:0000313" key="1">
    <source>
        <dbReference type="EMBL" id="KAH7094653.1"/>
    </source>
</evidence>
<comment type="caution">
    <text evidence="1">The sequence shown here is derived from an EMBL/GenBank/DDBJ whole genome shotgun (WGS) entry which is preliminary data.</text>
</comment>
<dbReference type="AlphaFoldDB" id="A0A8K0RK17"/>
<accession>A0A8K0RK17</accession>
<sequence>MRLCYQEHGTFHYSAAAGPFRCMMDTGSTLAFIAAKSVDLQVDQLSGTVTWADAICRMPSENASDTQQAHSMHLDTIRSTASARLRSVIDYSIDYLVSFDSTAIRTFNDAWSRCSSSDLAHRARWEAPTGEPARRFPESTSLIAPMIHMTAVERLKRSSIVYLELLSAFLPPLKRVNSSASRRRQPGRSLLVPLPIDSVRVVCYCVTARLSCRTLRLRCFRTRGPLRCIARF</sequence>
<evidence type="ECO:0000313" key="2">
    <source>
        <dbReference type="Proteomes" id="UP000813461"/>
    </source>
</evidence>
<name>A0A8K0RK17_9PLEO</name>
<dbReference type="Proteomes" id="UP000813461">
    <property type="component" value="Unassembled WGS sequence"/>
</dbReference>
<reference evidence="1" key="1">
    <citation type="journal article" date="2021" name="Nat. Commun.">
        <title>Genetic determinants of endophytism in the Arabidopsis root mycobiome.</title>
        <authorList>
            <person name="Mesny F."/>
            <person name="Miyauchi S."/>
            <person name="Thiergart T."/>
            <person name="Pickel B."/>
            <person name="Atanasova L."/>
            <person name="Karlsson M."/>
            <person name="Huettel B."/>
            <person name="Barry K.W."/>
            <person name="Haridas S."/>
            <person name="Chen C."/>
            <person name="Bauer D."/>
            <person name="Andreopoulos W."/>
            <person name="Pangilinan J."/>
            <person name="LaButti K."/>
            <person name="Riley R."/>
            <person name="Lipzen A."/>
            <person name="Clum A."/>
            <person name="Drula E."/>
            <person name="Henrissat B."/>
            <person name="Kohler A."/>
            <person name="Grigoriev I.V."/>
            <person name="Martin F.M."/>
            <person name="Hacquard S."/>
        </authorList>
    </citation>
    <scope>NUCLEOTIDE SEQUENCE</scope>
    <source>
        <strain evidence="1">MPI-SDFR-AT-0120</strain>
    </source>
</reference>